<comment type="caution">
    <text evidence="2">The sequence shown here is derived from an EMBL/GenBank/DDBJ whole genome shotgun (WGS) entry which is preliminary data.</text>
</comment>
<sequence>MDVGIMDNFFELGGHSLLAVRLMNRIQDLALTLLFQKPIIEQLTNMLRQQSMPARYSSRTRIRPNGTKRPLFCVHQAGGYVFCGIPLCCRVTIWVLVA</sequence>
<dbReference type="Gene3D" id="3.40.50.1820">
    <property type="entry name" value="alpha/beta hydrolase"/>
    <property type="match status" value="1"/>
</dbReference>
<reference evidence="2 3" key="1">
    <citation type="submission" date="2019-10" db="EMBL/GenBank/DDBJ databases">
        <title>Dictyobacter vulcani sp. nov., within the class Ktedonobacteria, isolated from soil of volcanic Mt. Zao.</title>
        <authorList>
            <person name="Zheng Y."/>
            <person name="Wang C.M."/>
            <person name="Sakai Y."/>
            <person name="Abe K."/>
            <person name="Yokota A."/>
            <person name="Yabe S."/>
        </authorList>
    </citation>
    <scope>NUCLEOTIDE SEQUENCE [LARGE SCALE GENOMIC DNA]</scope>
    <source>
        <strain evidence="2 3">W12</strain>
    </source>
</reference>
<name>A0A5J4KUH2_9CHLR</name>
<accession>A0A5J4KUH2</accession>
<dbReference type="EMBL" id="BKZW01000002">
    <property type="protein sequence ID" value="GER90151.1"/>
    <property type="molecule type" value="Genomic_DNA"/>
</dbReference>
<dbReference type="RefSeq" id="WP_151757929.1">
    <property type="nucleotide sequence ID" value="NZ_BKZW01000002.1"/>
</dbReference>
<dbReference type="AlphaFoldDB" id="A0A5J4KUH2"/>
<dbReference type="InterPro" id="IPR009081">
    <property type="entry name" value="PP-bd_ACP"/>
</dbReference>
<dbReference type="Pfam" id="PF00550">
    <property type="entry name" value="PP-binding"/>
    <property type="match status" value="1"/>
</dbReference>
<proteinExistence type="predicted"/>
<evidence type="ECO:0000313" key="3">
    <source>
        <dbReference type="Proteomes" id="UP000326912"/>
    </source>
</evidence>
<dbReference type="InterPro" id="IPR029058">
    <property type="entry name" value="AB_hydrolase_fold"/>
</dbReference>
<organism evidence="2 3">
    <name type="scientific">Dictyobacter vulcani</name>
    <dbReference type="NCBI Taxonomy" id="2607529"/>
    <lineage>
        <taxon>Bacteria</taxon>
        <taxon>Bacillati</taxon>
        <taxon>Chloroflexota</taxon>
        <taxon>Ktedonobacteria</taxon>
        <taxon>Ktedonobacterales</taxon>
        <taxon>Dictyobacteraceae</taxon>
        <taxon>Dictyobacter</taxon>
    </lineage>
</organism>
<evidence type="ECO:0000259" key="1">
    <source>
        <dbReference type="Pfam" id="PF00550"/>
    </source>
</evidence>
<evidence type="ECO:0000313" key="2">
    <source>
        <dbReference type="EMBL" id="GER90151.1"/>
    </source>
</evidence>
<gene>
    <name evidence="2" type="ORF">KDW_43130</name>
</gene>
<keyword evidence="3" id="KW-1185">Reference proteome</keyword>
<dbReference type="SUPFAM" id="SSF53474">
    <property type="entry name" value="alpha/beta-Hydrolases"/>
    <property type="match status" value="1"/>
</dbReference>
<feature type="domain" description="Carrier" evidence="1">
    <location>
        <begin position="7"/>
        <end position="28"/>
    </location>
</feature>
<protein>
    <recommendedName>
        <fullName evidence="1">Carrier domain-containing protein</fullName>
    </recommendedName>
</protein>
<dbReference type="Proteomes" id="UP000326912">
    <property type="component" value="Unassembled WGS sequence"/>
</dbReference>